<accession>A0ABR2ZW69</accession>
<comment type="caution">
    <text evidence="3">The sequence shown here is derived from an EMBL/GenBank/DDBJ whole genome shotgun (WGS) entry which is preliminary data.</text>
</comment>
<feature type="transmembrane region" description="Helical" evidence="2">
    <location>
        <begin position="551"/>
        <end position="577"/>
    </location>
</feature>
<sequence>MDSCTGPSRTVADILKSCYWVIVVSIWASIHPNVPNVTYVHPETNIGNLLNQAMIMVVAFLAPELVMLWAMRQSYMAKRVAEKFQGYRWTEAHGFLVIMKGIALYDHTGFRYYLQYSKNGPDQKERDIIQEIDAILRLEKGNLVGTRKASQPDQMIQDTNTGHNLNSTTAQTNFPMARQKIRRIDTGTSPAVTITSPIQKHSPSPSGLRQREPTSIQSVTPDAVALPGDGHACCERNDLTLRHNSASPLSAHVTVDFGFEPSCDQTSSSPEIKPESPSGLLEYLLRTGLLNISETDITDTLNHGDTFAKLILVLQAAWFVSKMIGRISKDLYVTELEIVALASVLLSFVAQACWWGKPQRVRHPYKIMLPCPRRGLSASCAEPASNTRHKSFWGKLRSEISRFGERLYADFRGTRRIYPTVPLPVFAVGYPLYLLAAEISALVDADDFNSARTDEKGGSLDFLFSCGVDVGSTPKWIYGALYSISVMVGMLHFGAWQSTTFPPREHLWWRLSTVLVTVLPVVLATTYSCLRSRETSGEKSPPSRWRWVLRGLMRASYNLSVWLYLAARVALTVIALVELSRLSDTSTAFCDVEISLGFHIG</sequence>
<dbReference type="Proteomes" id="UP001437256">
    <property type="component" value="Unassembled WGS sequence"/>
</dbReference>
<evidence type="ECO:0000256" key="1">
    <source>
        <dbReference type="SAM" id="MobiDB-lite"/>
    </source>
</evidence>
<evidence type="ECO:0000313" key="4">
    <source>
        <dbReference type="Proteomes" id="UP001437256"/>
    </source>
</evidence>
<dbReference type="PANTHER" id="PTHR35043">
    <property type="entry name" value="TRANSCRIPTION FACTOR DOMAIN-CONTAINING PROTEIN"/>
    <property type="match status" value="1"/>
</dbReference>
<name>A0ABR2ZW69_9AGAR</name>
<keyword evidence="2" id="KW-0472">Membrane</keyword>
<feature type="transmembrane region" description="Helical" evidence="2">
    <location>
        <begin position="476"/>
        <end position="495"/>
    </location>
</feature>
<feature type="compositionally biased region" description="Polar residues" evidence="1">
    <location>
        <begin position="148"/>
        <end position="168"/>
    </location>
</feature>
<gene>
    <name evidence="3" type="ORF">AAF712_007053</name>
</gene>
<feature type="transmembrane region" description="Helical" evidence="2">
    <location>
        <begin position="507"/>
        <end position="530"/>
    </location>
</feature>
<dbReference type="PANTHER" id="PTHR35043:SF7">
    <property type="entry name" value="TRANSCRIPTION FACTOR DOMAIN-CONTAINING PROTEIN"/>
    <property type="match status" value="1"/>
</dbReference>
<feature type="transmembrane region" description="Helical" evidence="2">
    <location>
        <begin position="12"/>
        <end position="30"/>
    </location>
</feature>
<dbReference type="EMBL" id="JBBXMP010000041">
    <property type="protein sequence ID" value="KAL0065927.1"/>
    <property type="molecule type" value="Genomic_DNA"/>
</dbReference>
<evidence type="ECO:0000313" key="3">
    <source>
        <dbReference type="EMBL" id="KAL0065927.1"/>
    </source>
</evidence>
<feature type="transmembrane region" description="Helical" evidence="2">
    <location>
        <begin position="50"/>
        <end position="70"/>
    </location>
</feature>
<keyword evidence="2" id="KW-1133">Transmembrane helix</keyword>
<keyword evidence="2" id="KW-0812">Transmembrane</keyword>
<reference evidence="3 4" key="1">
    <citation type="submission" date="2024-05" db="EMBL/GenBank/DDBJ databases">
        <title>A draft genome resource for the thread blight pathogen Marasmius tenuissimus strain MS-2.</title>
        <authorList>
            <person name="Yulfo-Soto G.E."/>
            <person name="Baruah I.K."/>
            <person name="Amoako-Attah I."/>
            <person name="Bukari Y."/>
            <person name="Meinhardt L.W."/>
            <person name="Bailey B.A."/>
            <person name="Cohen S.P."/>
        </authorList>
    </citation>
    <scope>NUCLEOTIDE SEQUENCE [LARGE SCALE GENOMIC DNA]</scope>
    <source>
        <strain evidence="3 4">MS-2</strain>
    </source>
</reference>
<organism evidence="3 4">
    <name type="scientific">Marasmius tenuissimus</name>
    <dbReference type="NCBI Taxonomy" id="585030"/>
    <lineage>
        <taxon>Eukaryota</taxon>
        <taxon>Fungi</taxon>
        <taxon>Dikarya</taxon>
        <taxon>Basidiomycota</taxon>
        <taxon>Agaricomycotina</taxon>
        <taxon>Agaricomycetes</taxon>
        <taxon>Agaricomycetidae</taxon>
        <taxon>Agaricales</taxon>
        <taxon>Marasmiineae</taxon>
        <taxon>Marasmiaceae</taxon>
        <taxon>Marasmius</taxon>
    </lineage>
</organism>
<feature type="region of interest" description="Disordered" evidence="1">
    <location>
        <begin position="147"/>
        <end position="168"/>
    </location>
</feature>
<proteinExistence type="predicted"/>
<evidence type="ECO:0000256" key="2">
    <source>
        <dbReference type="SAM" id="Phobius"/>
    </source>
</evidence>
<keyword evidence="4" id="KW-1185">Reference proteome</keyword>
<feature type="region of interest" description="Disordered" evidence="1">
    <location>
        <begin position="192"/>
        <end position="212"/>
    </location>
</feature>
<protein>
    <submittedName>
        <fullName evidence="3">Uncharacterized protein</fullName>
    </submittedName>
</protein>